<dbReference type="Proteomes" id="UP001152797">
    <property type="component" value="Unassembled WGS sequence"/>
</dbReference>
<evidence type="ECO:0000313" key="5">
    <source>
        <dbReference type="Proteomes" id="UP001152797"/>
    </source>
</evidence>
<comment type="caution">
    <text evidence="2">The sequence shown here is derived from an EMBL/GenBank/DDBJ whole genome shotgun (WGS) entry which is preliminary data.</text>
</comment>
<feature type="region of interest" description="Disordered" evidence="1">
    <location>
        <begin position="356"/>
        <end position="413"/>
    </location>
</feature>
<dbReference type="EMBL" id="CAMXCT030006434">
    <property type="protein sequence ID" value="CAL4801898.1"/>
    <property type="molecule type" value="Genomic_DNA"/>
</dbReference>
<feature type="compositionally biased region" description="Basic and acidic residues" evidence="1">
    <location>
        <begin position="389"/>
        <end position="413"/>
    </location>
</feature>
<protein>
    <submittedName>
        <fullName evidence="2">Uncharacterized protein</fullName>
    </submittedName>
</protein>
<name>A0A9P1C1N3_9DINO</name>
<reference evidence="4" key="2">
    <citation type="submission" date="2024-04" db="EMBL/GenBank/DDBJ databases">
        <authorList>
            <person name="Chen Y."/>
            <person name="Shah S."/>
            <person name="Dougan E. K."/>
            <person name="Thang M."/>
            <person name="Chan C."/>
        </authorList>
    </citation>
    <scope>NUCLEOTIDE SEQUENCE [LARGE SCALE GENOMIC DNA]</scope>
</reference>
<evidence type="ECO:0000313" key="4">
    <source>
        <dbReference type="EMBL" id="CAL1136020.1"/>
    </source>
</evidence>
<keyword evidence="5" id="KW-1185">Reference proteome</keyword>
<dbReference type="AlphaFoldDB" id="A0A9P1C1N3"/>
<dbReference type="EMBL" id="CAMXCT020006434">
    <property type="protein sequence ID" value="CAL1167961.1"/>
    <property type="molecule type" value="Genomic_DNA"/>
</dbReference>
<dbReference type="EMBL" id="CAMXCT020000735">
    <property type="protein sequence ID" value="CAL1136020.1"/>
    <property type="molecule type" value="Genomic_DNA"/>
</dbReference>
<dbReference type="EMBL" id="CAMXCT010006434">
    <property type="protein sequence ID" value="CAI4014586.1"/>
    <property type="molecule type" value="Genomic_DNA"/>
</dbReference>
<dbReference type="EMBL" id="CAMXCT010000735">
    <property type="protein sequence ID" value="CAI3982645.1"/>
    <property type="molecule type" value="Genomic_DNA"/>
</dbReference>
<proteinExistence type="predicted"/>
<organism evidence="2">
    <name type="scientific">Cladocopium goreaui</name>
    <dbReference type="NCBI Taxonomy" id="2562237"/>
    <lineage>
        <taxon>Eukaryota</taxon>
        <taxon>Sar</taxon>
        <taxon>Alveolata</taxon>
        <taxon>Dinophyceae</taxon>
        <taxon>Suessiales</taxon>
        <taxon>Symbiodiniaceae</taxon>
        <taxon>Cladocopium</taxon>
    </lineage>
</organism>
<evidence type="ECO:0000313" key="2">
    <source>
        <dbReference type="EMBL" id="CAI3982645.1"/>
    </source>
</evidence>
<evidence type="ECO:0000313" key="3">
    <source>
        <dbReference type="EMBL" id="CAI4014586.1"/>
    </source>
</evidence>
<reference evidence="2" key="1">
    <citation type="submission" date="2022-10" db="EMBL/GenBank/DDBJ databases">
        <authorList>
            <person name="Chen Y."/>
            <person name="Dougan E. K."/>
            <person name="Chan C."/>
            <person name="Rhodes N."/>
            <person name="Thang M."/>
        </authorList>
    </citation>
    <scope>NUCLEOTIDE SEQUENCE</scope>
</reference>
<dbReference type="EMBL" id="CAMXCT030000735">
    <property type="protein sequence ID" value="CAL4769957.1"/>
    <property type="molecule type" value="Genomic_DNA"/>
</dbReference>
<gene>
    <name evidence="2" type="ORF">C1SCF055_LOCUS10319</name>
    <name evidence="3" type="ORF">C1SCF055_LOCUS39479</name>
</gene>
<sequence length="426" mass="47706">MEILFNSNCSPEGHAELVDAVKWVQETVPDFTPDSGPSEDVQYSAVAVLCQADYAEASSVTSLNHWVPALQAQQVSHAKVAMEEWSEDARVSWNETLKALDRRRQGCKDPILLASIDSEVEIQQRALENFLAMQKTLFERNELLCRHVKGDGNCGIYMLISMIQDIPMQEVTQADATKLRKDLSVLWCQLSSNPMYLKIWQVLRQFKSAESGDDPDPTTPDKKKTDQVIPFTPDKHAGKKRLLPADGKSPDNQNIVLPDDTADPPKKPKPSGKPRPVAERLRYPDYFGRRGASMCANGQTWPQFMENLANGTWDVGCSTCTAFLESKGLTQAKLVERVRLLQAKVEADKERYQNGLVSLKRKKGPGASAESEDVNRPDDVKEEPDDEEGPKVKTEEPGEKPDMDMVDNEWKDVSMGKQELIRTVFG</sequence>
<feature type="region of interest" description="Disordered" evidence="1">
    <location>
        <begin position="209"/>
        <end position="280"/>
    </location>
</feature>
<accession>A0A9P1C1N3</accession>
<evidence type="ECO:0000256" key="1">
    <source>
        <dbReference type="SAM" id="MobiDB-lite"/>
    </source>
</evidence>